<comment type="caution">
    <text evidence="3">The sequence shown here is derived from an EMBL/GenBank/DDBJ whole genome shotgun (WGS) entry which is preliminary data.</text>
</comment>
<organism evidence="3 4">
    <name type="scientific">Deinococcus antarcticus</name>
    <dbReference type="NCBI Taxonomy" id="1298767"/>
    <lineage>
        <taxon>Bacteria</taxon>
        <taxon>Thermotogati</taxon>
        <taxon>Deinococcota</taxon>
        <taxon>Deinococci</taxon>
        <taxon>Deinococcales</taxon>
        <taxon>Deinococcaceae</taxon>
        <taxon>Deinococcus</taxon>
    </lineage>
</organism>
<dbReference type="InterPro" id="IPR001041">
    <property type="entry name" value="2Fe-2S_ferredoxin-type"/>
</dbReference>
<evidence type="ECO:0000259" key="2">
    <source>
        <dbReference type="PROSITE" id="PS51085"/>
    </source>
</evidence>
<gene>
    <name evidence="3" type="ORF">ACFOPQ_00135</name>
</gene>
<name>A0ABV8A0F6_9DEIO</name>
<dbReference type="InterPro" id="IPR036010">
    <property type="entry name" value="2Fe-2S_ferredoxin-like_sf"/>
</dbReference>
<dbReference type="Gene3D" id="3.10.20.440">
    <property type="entry name" value="2Fe-2S iron-sulphur cluster binding domain, sarcosine oxidase, alpha subunit, N-terminal domain"/>
    <property type="match status" value="1"/>
</dbReference>
<keyword evidence="4" id="KW-1185">Reference proteome</keyword>
<proteinExistence type="predicted"/>
<reference evidence="4" key="1">
    <citation type="journal article" date="2019" name="Int. J. Syst. Evol. Microbiol.">
        <title>The Global Catalogue of Microorganisms (GCM) 10K type strain sequencing project: providing services to taxonomists for standard genome sequencing and annotation.</title>
        <authorList>
            <consortium name="The Broad Institute Genomics Platform"/>
            <consortium name="The Broad Institute Genome Sequencing Center for Infectious Disease"/>
            <person name="Wu L."/>
            <person name="Ma J."/>
        </authorList>
    </citation>
    <scope>NUCLEOTIDE SEQUENCE [LARGE SCALE GENOMIC DNA]</scope>
    <source>
        <strain evidence="4">CCTCC AB 2013263</strain>
    </source>
</reference>
<keyword evidence="1" id="KW-0560">Oxidoreductase</keyword>
<dbReference type="EMBL" id="JBHRZF010000001">
    <property type="protein sequence ID" value="MFC3859179.1"/>
    <property type="molecule type" value="Genomic_DNA"/>
</dbReference>
<dbReference type="InterPro" id="IPR042204">
    <property type="entry name" value="2Fe-2S-bd_N"/>
</dbReference>
<evidence type="ECO:0000256" key="1">
    <source>
        <dbReference type="ARBA" id="ARBA00023002"/>
    </source>
</evidence>
<protein>
    <submittedName>
        <fullName evidence="3">(2Fe-2S)-binding protein</fullName>
    </submittedName>
</protein>
<dbReference type="Pfam" id="PF13510">
    <property type="entry name" value="Fer2_4"/>
    <property type="match status" value="1"/>
</dbReference>
<dbReference type="PROSITE" id="PS51085">
    <property type="entry name" value="2FE2S_FER_2"/>
    <property type="match status" value="1"/>
</dbReference>
<dbReference type="SUPFAM" id="SSF54292">
    <property type="entry name" value="2Fe-2S ferredoxin-like"/>
    <property type="match status" value="1"/>
</dbReference>
<dbReference type="CDD" id="cd00207">
    <property type="entry name" value="fer2"/>
    <property type="match status" value="1"/>
</dbReference>
<evidence type="ECO:0000313" key="4">
    <source>
        <dbReference type="Proteomes" id="UP001595748"/>
    </source>
</evidence>
<sequence>MPDVPMPEVWVNGQPLRVPAGSSVLSALQNAGVMTLRRSLGGEARGALCGMGVCFECRVTVNGVRVRSCQTPVQAGQRIETERLETPGKEVNRE</sequence>
<dbReference type="Proteomes" id="UP001595748">
    <property type="component" value="Unassembled WGS sequence"/>
</dbReference>
<feature type="domain" description="2Fe-2S ferredoxin-type" evidence="2">
    <location>
        <begin position="1"/>
        <end position="85"/>
    </location>
</feature>
<dbReference type="RefSeq" id="WP_380075349.1">
    <property type="nucleotide sequence ID" value="NZ_JBHRZF010000001.1"/>
</dbReference>
<evidence type="ECO:0000313" key="3">
    <source>
        <dbReference type="EMBL" id="MFC3859179.1"/>
    </source>
</evidence>
<accession>A0ABV8A0F6</accession>